<comment type="caution">
    <text evidence="1">The sequence shown here is derived from an EMBL/GenBank/DDBJ whole genome shotgun (WGS) entry which is preliminary data.</text>
</comment>
<organism evidence="1 2">
    <name type="scientific">Dentiscutata heterogama</name>
    <dbReference type="NCBI Taxonomy" id="1316150"/>
    <lineage>
        <taxon>Eukaryota</taxon>
        <taxon>Fungi</taxon>
        <taxon>Fungi incertae sedis</taxon>
        <taxon>Mucoromycota</taxon>
        <taxon>Glomeromycotina</taxon>
        <taxon>Glomeromycetes</taxon>
        <taxon>Diversisporales</taxon>
        <taxon>Gigasporaceae</taxon>
        <taxon>Dentiscutata</taxon>
    </lineage>
</organism>
<dbReference type="Proteomes" id="UP000789702">
    <property type="component" value="Unassembled WGS sequence"/>
</dbReference>
<dbReference type="EMBL" id="CAJVPU010030569">
    <property type="protein sequence ID" value="CAG8714339.1"/>
    <property type="molecule type" value="Genomic_DNA"/>
</dbReference>
<reference evidence="1" key="1">
    <citation type="submission" date="2021-06" db="EMBL/GenBank/DDBJ databases">
        <authorList>
            <person name="Kallberg Y."/>
            <person name="Tangrot J."/>
            <person name="Rosling A."/>
        </authorList>
    </citation>
    <scope>NUCLEOTIDE SEQUENCE</scope>
    <source>
        <strain evidence="1">IL203A</strain>
    </source>
</reference>
<proteinExistence type="predicted"/>
<keyword evidence="2" id="KW-1185">Reference proteome</keyword>
<name>A0ACA9PL07_9GLOM</name>
<accession>A0ACA9PL07</accession>
<evidence type="ECO:0000313" key="1">
    <source>
        <dbReference type="EMBL" id="CAG8714339.1"/>
    </source>
</evidence>
<sequence>MVTNHGKIDKKHGGDSPEETSIFLSIFGPALGEKLPKYFDAKLPNISSL</sequence>
<gene>
    <name evidence="1" type="ORF">DHETER_LOCUS12447</name>
</gene>
<evidence type="ECO:0000313" key="2">
    <source>
        <dbReference type="Proteomes" id="UP000789702"/>
    </source>
</evidence>
<protein>
    <submittedName>
        <fullName evidence="1">10488_t:CDS:1</fullName>
    </submittedName>
</protein>